<evidence type="ECO:0000313" key="4">
    <source>
        <dbReference type="Proteomes" id="UP000011116"/>
    </source>
</evidence>
<dbReference type="EnsemblPlants" id="HORVU.MOREX.r3.5HG0488500.1">
    <property type="protein sequence ID" value="HORVU.MOREX.r3.5HG0488500.1"/>
    <property type="gene ID" value="HORVU.MOREX.r3.5HG0488500"/>
</dbReference>
<sequence>MPLSASAERLTAEPPVEDMLMEDEFGLTGVVCVEPQAAMSPDDQILPHSEAAAERRDNSPPTCEMSTGKMNPRAPGWTMSVITPTTGTSFDSVGEAYDFYNLYSWEKGFGIRYGKSRLNVERTKCMQEIVCGCSGKAGVENTRSCRCECPALIRLLRAEDNGWDHAEDDVRKTMDVFAEIGAKDPHFTYRVQADSDGRIKNLMWASGSSRLQYSFFGNVITFDTTYRTNLYDMPFGLFVDQNRAMELAIKRVMPNAAHRWCKWHLLKKVKESLGALYTKKSDFRAEFYKVINHMLTEDEFEKGWEMLLDKYKLKGHSYMTQLYEIRRKWAKPYFKGVFCVKMTSTQRSESANHMLKNYVPPGCPMHMFVQKYMRLQFDRESEENFEEKRT</sequence>
<name>A0A8I6Y9X0_HORVV</name>
<evidence type="ECO:0000256" key="2">
    <source>
        <dbReference type="SAM" id="MobiDB-lite"/>
    </source>
</evidence>
<dbReference type="AlphaFoldDB" id="A0A8I6Y9X0"/>
<dbReference type="GO" id="GO:0008270">
    <property type="term" value="F:zinc ion binding"/>
    <property type="evidence" value="ECO:0007669"/>
    <property type="project" value="UniProtKB-UniRule"/>
</dbReference>
<evidence type="ECO:0000256" key="1">
    <source>
        <dbReference type="RuleBase" id="RU367018"/>
    </source>
</evidence>
<reference evidence="3" key="3">
    <citation type="submission" date="2022-01" db="UniProtKB">
        <authorList>
            <consortium name="EnsemblPlants"/>
        </authorList>
    </citation>
    <scope>IDENTIFICATION</scope>
    <source>
        <strain evidence="3">subsp. vulgare</strain>
    </source>
</reference>
<keyword evidence="4" id="KW-1185">Reference proteome</keyword>
<dbReference type="PANTHER" id="PTHR31669">
    <property type="entry name" value="PROTEIN FAR1-RELATED SEQUENCE 10-RELATED"/>
    <property type="match status" value="1"/>
</dbReference>
<feature type="compositionally biased region" description="Polar residues" evidence="2">
    <location>
        <begin position="59"/>
        <end position="69"/>
    </location>
</feature>
<feature type="region of interest" description="Disordered" evidence="2">
    <location>
        <begin position="50"/>
        <end position="76"/>
    </location>
</feature>
<dbReference type="GO" id="GO:0005634">
    <property type="term" value="C:nucleus"/>
    <property type="evidence" value="ECO:0007669"/>
    <property type="project" value="UniProtKB-SubCell"/>
</dbReference>
<keyword evidence="1" id="KW-0539">Nucleus</keyword>
<protein>
    <recommendedName>
        <fullName evidence="1">Protein FAR1-RELATED SEQUENCE</fullName>
    </recommendedName>
</protein>
<dbReference type="GO" id="GO:0006355">
    <property type="term" value="P:regulation of DNA-templated transcription"/>
    <property type="evidence" value="ECO:0007669"/>
    <property type="project" value="UniProtKB-UniRule"/>
</dbReference>
<organism evidence="3 4">
    <name type="scientific">Hordeum vulgare subsp. vulgare</name>
    <name type="common">Domesticated barley</name>
    <dbReference type="NCBI Taxonomy" id="112509"/>
    <lineage>
        <taxon>Eukaryota</taxon>
        <taxon>Viridiplantae</taxon>
        <taxon>Streptophyta</taxon>
        <taxon>Embryophyta</taxon>
        <taxon>Tracheophyta</taxon>
        <taxon>Spermatophyta</taxon>
        <taxon>Magnoliopsida</taxon>
        <taxon>Liliopsida</taxon>
        <taxon>Poales</taxon>
        <taxon>Poaceae</taxon>
        <taxon>BOP clade</taxon>
        <taxon>Pooideae</taxon>
        <taxon>Triticodae</taxon>
        <taxon>Triticeae</taxon>
        <taxon>Hordeinae</taxon>
        <taxon>Hordeum</taxon>
    </lineage>
</organism>
<comment type="function">
    <text evidence="1">Putative transcription activator involved in regulating light control of development.</text>
</comment>
<dbReference type="PANTHER" id="PTHR31669:SF307">
    <property type="entry name" value="PROTEIN FAR1-RELATED SEQUENCE"/>
    <property type="match status" value="1"/>
</dbReference>
<reference evidence="4" key="1">
    <citation type="journal article" date="2012" name="Nature">
        <title>A physical, genetic and functional sequence assembly of the barley genome.</title>
        <authorList>
            <consortium name="The International Barley Genome Sequencing Consortium"/>
            <person name="Mayer K.F."/>
            <person name="Waugh R."/>
            <person name="Brown J.W."/>
            <person name="Schulman A."/>
            <person name="Langridge P."/>
            <person name="Platzer M."/>
            <person name="Fincher G.B."/>
            <person name="Muehlbauer G.J."/>
            <person name="Sato K."/>
            <person name="Close T.J."/>
            <person name="Wise R.P."/>
            <person name="Stein N."/>
        </authorList>
    </citation>
    <scope>NUCLEOTIDE SEQUENCE [LARGE SCALE GENOMIC DNA]</scope>
    <source>
        <strain evidence="4">cv. Morex</strain>
    </source>
</reference>
<dbReference type="Proteomes" id="UP000011116">
    <property type="component" value="Chromosome 5H"/>
</dbReference>
<keyword evidence="1" id="KW-0863">Zinc-finger</keyword>
<comment type="similarity">
    <text evidence="1">Belongs to the FHY3/FAR1 family.</text>
</comment>
<keyword evidence="1" id="KW-0862">Zinc</keyword>
<reference evidence="3" key="2">
    <citation type="submission" date="2020-10" db="EMBL/GenBank/DDBJ databases">
        <authorList>
            <person name="Scholz U."/>
            <person name="Mascher M."/>
            <person name="Fiebig A."/>
        </authorList>
    </citation>
    <scope>NUCLEOTIDE SEQUENCE [LARGE SCALE GENOMIC DNA]</scope>
    <source>
        <strain evidence="3">cv. Morex</strain>
    </source>
</reference>
<dbReference type="Gramene" id="HORVU.MOREX.r3.5HG0488500.1">
    <property type="protein sequence ID" value="HORVU.MOREX.r3.5HG0488500.1"/>
    <property type="gene ID" value="HORVU.MOREX.r3.5HG0488500"/>
</dbReference>
<accession>A0A8I6Y9X0</accession>
<keyword evidence="1" id="KW-0479">Metal-binding</keyword>
<comment type="subcellular location">
    <subcellularLocation>
        <location evidence="1">Nucleus</location>
    </subcellularLocation>
</comment>
<proteinExistence type="inferred from homology"/>
<dbReference type="InterPro" id="IPR031052">
    <property type="entry name" value="FHY3/FAR1"/>
</dbReference>
<evidence type="ECO:0000313" key="3">
    <source>
        <dbReference type="EnsemblPlants" id="HORVU.MOREX.r3.5HG0488500.1"/>
    </source>
</evidence>